<proteinExistence type="predicted"/>
<evidence type="ECO:0000256" key="1">
    <source>
        <dbReference type="SAM" id="Phobius"/>
    </source>
</evidence>
<evidence type="ECO:0000313" key="2">
    <source>
        <dbReference type="EMBL" id="GAG37286.1"/>
    </source>
</evidence>
<feature type="transmembrane region" description="Helical" evidence="1">
    <location>
        <begin position="149"/>
        <end position="167"/>
    </location>
</feature>
<feature type="non-terminal residue" evidence="2">
    <location>
        <position position="237"/>
    </location>
</feature>
<dbReference type="EMBL" id="BARS01040584">
    <property type="protein sequence ID" value="GAG37286.1"/>
    <property type="molecule type" value="Genomic_DNA"/>
</dbReference>
<reference evidence="2" key="1">
    <citation type="journal article" date="2014" name="Front. Microbiol.">
        <title>High frequency of phylogenetically diverse reductive dehalogenase-homologous genes in deep subseafloor sedimentary metagenomes.</title>
        <authorList>
            <person name="Kawai M."/>
            <person name="Futagami T."/>
            <person name="Toyoda A."/>
            <person name="Takaki Y."/>
            <person name="Nishi S."/>
            <person name="Hori S."/>
            <person name="Arai W."/>
            <person name="Tsubouchi T."/>
            <person name="Morono Y."/>
            <person name="Uchiyama I."/>
            <person name="Ito T."/>
            <person name="Fujiyama A."/>
            <person name="Inagaki F."/>
            <person name="Takami H."/>
        </authorList>
    </citation>
    <scope>NUCLEOTIDE SEQUENCE</scope>
    <source>
        <strain evidence="2">Expedition CK06-06</strain>
    </source>
</reference>
<name>X0YKI7_9ZZZZ</name>
<keyword evidence="1" id="KW-1133">Transmembrane helix</keyword>
<feature type="transmembrane region" description="Helical" evidence="1">
    <location>
        <begin position="26"/>
        <end position="45"/>
    </location>
</feature>
<keyword evidence="1" id="KW-0472">Membrane</keyword>
<feature type="transmembrane region" description="Helical" evidence="1">
    <location>
        <begin position="57"/>
        <end position="74"/>
    </location>
</feature>
<comment type="caution">
    <text evidence="2">The sequence shown here is derived from an EMBL/GenBank/DDBJ whole genome shotgun (WGS) entry which is preliminary data.</text>
</comment>
<feature type="transmembrane region" description="Helical" evidence="1">
    <location>
        <begin position="110"/>
        <end position="128"/>
    </location>
</feature>
<keyword evidence="1" id="KW-0812">Transmembrane</keyword>
<accession>X0YKI7</accession>
<protein>
    <submittedName>
        <fullName evidence="2">Uncharacterized protein</fullName>
    </submittedName>
</protein>
<dbReference type="AlphaFoldDB" id="X0YKI7"/>
<organism evidence="2">
    <name type="scientific">marine sediment metagenome</name>
    <dbReference type="NCBI Taxonomy" id="412755"/>
    <lineage>
        <taxon>unclassified sequences</taxon>
        <taxon>metagenomes</taxon>
        <taxon>ecological metagenomes</taxon>
    </lineage>
</organism>
<sequence>MYQGVSGDFEFSELVTAFLMGIRFDLRLAIIISLPLILLSVMPYFNLITSNIIQRTASIYFIIISTIMIIFYVADFGHYGYLDNRLDITAVSFVENPIISLQMIWESYPVILGLIIIILLIYVLHFCYRKIAQCTIKHAKSTISIWQKTIGIILGIILLIIGSWGTLKQYALYWSDAQFSRNQFVTAMGLNPILYFFDTIKYQEQDYDIEKVKSHYETMTEFLNITDPNINDLNFTR</sequence>
<gene>
    <name evidence="2" type="ORF">S01H1_61837</name>
</gene>